<accession>A0ABX6RFG1</accession>
<dbReference type="Proteomes" id="UP000515506">
    <property type="component" value="Chromosome"/>
</dbReference>
<reference evidence="1 2" key="1">
    <citation type="submission" date="2020-08" db="EMBL/GenBank/DDBJ databases">
        <title>Streptomycin resistant and MDR strain, P. mexicana.</title>
        <authorList>
            <person name="Ganesh-kumar S."/>
            <person name="Zhe T."/>
            <person name="Yu Z."/>
            <person name="Min Y."/>
        </authorList>
    </citation>
    <scope>NUCLEOTIDE SEQUENCE [LARGE SCALE GENOMIC DNA]</scope>
    <source>
        <strain evidence="1 2">GTZY</strain>
    </source>
</reference>
<evidence type="ECO:0000313" key="1">
    <source>
        <dbReference type="EMBL" id="QND82027.1"/>
    </source>
</evidence>
<protein>
    <submittedName>
        <fullName evidence="1">Short-chain dehydrogenase</fullName>
    </submittedName>
</protein>
<dbReference type="EMBL" id="CP060028">
    <property type="protein sequence ID" value="QND82027.1"/>
    <property type="molecule type" value="Genomic_DNA"/>
</dbReference>
<proteinExistence type="predicted"/>
<sequence length="46" mass="4740">MAVDKGPAEDGFAMDYDAVLEVASIEVVSADLPATCAVRPPHGAPR</sequence>
<keyword evidence="2" id="KW-1185">Reference proteome</keyword>
<evidence type="ECO:0000313" key="2">
    <source>
        <dbReference type="Proteomes" id="UP000515506"/>
    </source>
</evidence>
<name>A0ABX6RFG1_PSEMX</name>
<organism evidence="1 2">
    <name type="scientific">Pseudoxanthomonas mexicana</name>
    <dbReference type="NCBI Taxonomy" id="128785"/>
    <lineage>
        <taxon>Bacteria</taxon>
        <taxon>Pseudomonadati</taxon>
        <taxon>Pseudomonadota</taxon>
        <taxon>Gammaproteobacteria</taxon>
        <taxon>Lysobacterales</taxon>
        <taxon>Lysobacteraceae</taxon>
        <taxon>Pseudoxanthomonas</taxon>
    </lineage>
</organism>
<gene>
    <name evidence="1" type="ORF">H4W19_07460</name>
</gene>